<gene>
    <name evidence="4" type="primary">LOC109696653</name>
</gene>
<organism evidence="4">
    <name type="scientific">Castor canadensis</name>
    <name type="common">American beaver</name>
    <dbReference type="NCBI Taxonomy" id="51338"/>
    <lineage>
        <taxon>Eukaryota</taxon>
        <taxon>Metazoa</taxon>
        <taxon>Chordata</taxon>
        <taxon>Craniata</taxon>
        <taxon>Vertebrata</taxon>
        <taxon>Euteleostomi</taxon>
        <taxon>Mammalia</taxon>
        <taxon>Eutheria</taxon>
        <taxon>Euarchontoglires</taxon>
        <taxon>Glires</taxon>
        <taxon>Rodentia</taxon>
        <taxon>Castorimorpha</taxon>
        <taxon>Castoridae</taxon>
        <taxon>Castor</taxon>
    </lineage>
</organism>
<reference evidence="4" key="1">
    <citation type="submission" date="2023-09" db="UniProtKB">
        <authorList>
            <consortium name="Ensembl"/>
        </authorList>
    </citation>
    <scope>IDENTIFICATION</scope>
</reference>
<feature type="region of interest" description="Disordered" evidence="2">
    <location>
        <begin position="425"/>
        <end position="469"/>
    </location>
</feature>
<feature type="region of interest" description="Disordered" evidence="2">
    <location>
        <begin position="284"/>
        <end position="348"/>
    </location>
</feature>
<feature type="compositionally biased region" description="Basic and acidic residues" evidence="2">
    <location>
        <begin position="284"/>
        <end position="304"/>
    </location>
</feature>
<dbReference type="PROSITE" id="PS50102">
    <property type="entry name" value="RRM"/>
    <property type="match status" value="1"/>
</dbReference>
<dbReference type="Ensembl" id="ENSCCNT00000038219.1">
    <property type="protein sequence ID" value="ENSCCNP00000030324.1"/>
    <property type="gene ID" value="ENSCCNG00000029038.1"/>
</dbReference>
<dbReference type="InterPro" id="IPR035979">
    <property type="entry name" value="RBD_domain_sf"/>
</dbReference>
<evidence type="ECO:0000256" key="2">
    <source>
        <dbReference type="SAM" id="MobiDB-lite"/>
    </source>
</evidence>
<evidence type="ECO:0000259" key="3">
    <source>
        <dbReference type="PROSITE" id="PS50102"/>
    </source>
</evidence>
<dbReference type="Gene3D" id="3.30.70.330">
    <property type="match status" value="1"/>
</dbReference>
<sequence length="904" mass="105652">MTVTVVYDNSEATELCAAQHLYLKPIAKLMINVLLPECIEPVRPFSNWEVLDQLKSLICPDQFTTVRLSKSTKDFIRFEGEAETRSLVQILKAKLHGKIIKLNGLKTDLKVVATDAQGEWEHFPKEKEASVSDEAEEQDHDKSPDSIYFEGLPCKWFAPKGSSGEKPCEEILRVVFESFGKIKNVDIPMLDPYREVMTGGSFGGFSFGLQTFEAFIQYQESTDFIKAMESLRGMKLMLKGDDGKALACNIKVMFDRTKHFSEGAIRKRNQERLKLQELEEERKKEKKREEEIAERKRKDEERKAQEKRKKARDRRRVLKERDRHRQRKQKVKAKPEASQEPDSSEEWEERKYLLAQKRVEALRLLRVLLKNISVRLFPSVYVSLILNYLGSTQLNSREVNIIDHEANYTPRTTLKTMEEEELNTQLLPNQEDMPKYQVAKSDNKQKQKKKKRSRAHLHKSSHFSRGKKIRYSSRKEKTGKLLTDEYNYHLVSDQNSLHVTMIQDQSLEKEEHHSSSKSYSSILSEIDYGRKQKIYETDEFINYLLNYFQTPKYARICLEPTHLSSTCEWHRDVHAKGNGFQITLIKHEYHSTNLSQMENLERKGQIQDDYWLMVCTQDPKHKPQKRGKVDYTKEYTKKLKNDCKDISTRKSQVSSPISSADFDLQLTDFLEEISSDSECFSDTLSISKEEKEKSVTAYRSSPEKGTLDTDEIVTCKQKTRSSQQTSYSEWKHENEEKYSTYNLRTPGKRSKYEVKCSWLGDENSSLRDEKNNSKNRGKLSSKYLFDEGYSYESSSSNQLEDIPRKRRRASSSTLDQEVDYRPSHVPTTPSKSANVRLGYFPQRRETPQKSDYNQNTRRLKVHDSSKDFMFDSDNYYFRRISQEDINYEGYLGNSDTSSSNFQMF</sequence>
<evidence type="ECO:0000256" key="1">
    <source>
        <dbReference type="PROSITE-ProRule" id="PRU00176"/>
    </source>
</evidence>
<feature type="region of interest" description="Disordered" evidence="2">
    <location>
        <begin position="123"/>
        <end position="144"/>
    </location>
</feature>
<feature type="compositionally biased region" description="Basic residues" evidence="2">
    <location>
        <begin position="305"/>
        <end position="332"/>
    </location>
</feature>
<dbReference type="CDD" id="cd12264">
    <property type="entry name" value="RRM_AKAP17A"/>
    <property type="match status" value="1"/>
</dbReference>
<dbReference type="AlphaFoldDB" id="A0A8C0XQ75"/>
<accession>A0A8C0XQ75</accession>
<feature type="region of interest" description="Disordered" evidence="2">
    <location>
        <begin position="793"/>
        <end position="855"/>
    </location>
</feature>
<feature type="compositionally biased region" description="Basic residues" evidence="2">
    <location>
        <begin position="446"/>
        <end position="469"/>
    </location>
</feature>
<protein>
    <recommendedName>
        <fullName evidence="3">RRM domain-containing protein</fullName>
    </recommendedName>
</protein>
<dbReference type="InterPro" id="IPR056852">
    <property type="entry name" value="AK17A/B"/>
</dbReference>
<dbReference type="PANTHER" id="PTHR12484:SF1">
    <property type="entry name" value="A-KINASE ANCHOR PROTEIN 17B"/>
    <property type="match status" value="1"/>
</dbReference>
<dbReference type="Pfam" id="PF25015">
    <property type="entry name" value="RBD_AKAP-17A"/>
    <property type="match status" value="1"/>
</dbReference>
<dbReference type="SUPFAM" id="SSF54928">
    <property type="entry name" value="RNA-binding domain, RBD"/>
    <property type="match status" value="1"/>
</dbReference>
<feature type="domain" description="RRM" evidence="3">
    <location>
        <begin position="145"/>
        <end position="246"/>
    </location>
</feature>
<dbReference type="GO" id="GO:0003723">
    <property type="term" value="F:RNA binding"/>
    <property type="evidence" value="ECO:0007669"/>
    <property type="project" value="UniProtKB-UniRule"/>
</dbReference>
<evidence type="ECO:0000313" key="4">
    <source>
        <dbReference type="Ensembl" id="ENSCCNP00000030324.1"/>
    </source>
</evidence>
<dbReference type="InterPro" id="IPR000504">
    <property type="entry name" value="RRM_dom"/>
</dbReference>
<name>A0A8C0XQ75_CASCN</name>
<feature type="region of interest" description="Disordered" evidence="2">
    <location>
        <begin position="691"/>
        <end position="710"/>
    </location>
</feature>
<dbReference type="PANTHER" id="PTHR12484">
    <property type="entry name" value="B-LYMPHOCYTE ANTIGEN-RELATED"/>
    <property type="match status" value="1"/>
</dbReference>
<keyword evidence="1" id="KW-0694">RNA-binding</keyword>
<dbReference type="InterPro" id="IPR012677">
    <property type="entry name" value="Nucleotide-bd_a/b_plait_sf"/>
</dbReference>
<proteinExistence type="predicted"/>